<dbReference type="PANTHER" id="PTHR41244:SF1">
    <property type="entry name" value="GLYCOSYLTRANSFERASE"/>
    <property type="match status" value="1"/>
</dbReference>
<gene>
    <name evidence="1" type="ORF">IW15_00495</name>
</gene>
<name>A0A086ABA1_9FLAO</name>
<dbReference type="OrthoDB" id="9816424at2"/>
<dbReference type="InterPro" id="IPR032719">
    <property type="entry name" value="WbsX"/>
</dbReference>
<evidence type="ECO:0000313" key="2">
    <source>
        <dbReference type="Proteomes" id="UP000028705"/>
    </source>
</evidence>
<dbReference type="Proteomes" id="UP000028705">
    <property type="component" value="Unassembled WGS sequence"/>
</dbReference>
<evidence type="ECO:0000313" key="1">
    <source>
        <dbReference type="EMBL" id="KFF13965.1"/>
    </source>
</evidence>
<dbReference type="Gene3D" id="3.20.20.80">
    <property type="entry name" value="Glycosidases"/>
    <property type="match status" value="1"/>
</dbReference>
<accession>A0A086ABA1</accession>
<dbReference type="AlphaFoldDB" id="A0A086ABA1"/>
<sequence length="370" mass="44173">MKKIRPIALHLPQYHPFPENDEWWGKGFTEWTNVTKAKPLFDNHYQPHLPADLGFYDLRLEEARMAQELLAKEYGIYGFCYYHYWFNGKRLMNEPVDRKLKNPKEDLPFMLCWANENWTRRWDGNDHEVLIEQKYSVKDDEDHIDFLLPIMKDPRYIKVNNKPIIVIYKPNILPNVQETIKCWREKAKATGLELYICHMGFSYQKDWDQLVDGFDAVIDFEPFGIRRKSVFKEIQERSRKPEKGIIDKIKGRLGKKITENTYNSVPYQWMGGNLTPQKDFHCKIFPSVVPGWDNTSRRGKNPTLVLENSTPQYFEDWLSKIKSDFTPYSEEENFIFINAWNEWAEGNHLEPDQKFGRKYLEVVKKLFLNQ</sequence>
<keyword evidence="2" id="KW-1185">Reference proteome</keyword>
<proteinExistence type="predicted"/>
<dbReference type="PANTHER" id="PTHR41244">
    <property type="entry name" value="RHAMNAN SYNTHESIS F"/>
    <property type="match status" value="1"/>
</dbReference>
<dbReference type="CDD" id="cd11579">
    <property type="entry name" value="Glyco_tran_WbsX"/>
    <property type="match status" value="1"/>
</dbReference>
<keyword evidence="1" id="KW-0378">Hydrolase</keyword>
<dbReference type="STRING" id="445961.IW15_00495"/>
<reference evidence="1 2" key="1">
    <citation type="submission" date="2014-07" db="EMBL/GenBank/DDBJ databases">
        <title>Genome of Chryseobacterium soli DSM 19298.</title>
        <authorList>
            <person name="Stropko S.J."/>
            <person name="Pipes S.E."/>
            <person name="Newman J."/>
        </authorList>
    </citation>
    <scope>NUCLEOTIDE SEQUENCE [LARGE SCALE GENOMIC DNA]</scope>
    <source>
        <strain evidence="1 2">DSM 19298</strain>
    </source>
</reference>
<dbReference type="RefSeq" id="WP_034708385.1">
    <property type="nucleotide sequence ID" value="NZ_JPRH01000001.1"/>
</dbReference>
<dbReference type="Pfam" id="PF14307">
    <property type="entry name" value="Glyco_tran_WbsX"/>
    <property type="match status" value="1"/>
</dbReference>
<dbReference type="eggNOG" id="COG0457">
    <property type="taxonomic scope" value="Bacteria"/>
</dbReference>
<dbReference type="EMBL" id="JPRH01000001">
    <property type="protein sequence ID" value="KFF13965.1"/>
    <property type="molecule type" value="Genomic_DNA"/>
</dbReference>
<protein>
    <submittedName>
        <fullName evidence="1">Glycosyl hydrolase</fullName>
    </submittedName>
</protein>
<comment type="caution">
    <text evidence="1">The sequence shown here is derived from an EMBL/GenBank/DDBJ whole genome shotgun (WGS) entry which is preliminary data.</text>
</comment>
<dbReference type="GO" id="GO:0016787">
    <property type="term" value="F:hydrolase activity"/>
    <property type="evidence" value="ECO:0007669"/>
    <property type="project" value="UniProtKB-KW"/>
</dbReference>
<organism evidence="1 2">
    <name type="scientific">Chryseobacterium soli</name>
    <dbReference type="NCBI Taxonomy" id="445961"/>
    <lineage>
        <taxon>Bacteria</taxon>
        <taxon>Pseudomonadati</taxon>
        <taxon>Bacteroidota</taxon>
        <taxon>Flavobacteriia</taxon>
        <taxon>Flavobacteriales</taxon>
        <taxon>Weeksellaceae</taxon>
        <taxon>Chryseobacterium group</taxon>
        <taxon>Chryseobacterium</taxon>
    </lineage>
</organism>